<proteinExistence type="predicted"/>
<name>A0A7I9XUI2_9MYCO</name>
<protein>
    <submittedName>
        <fullName evidence="1">Uncharacterized protein</fullName>
    </submittedName>
</protein>
<reference evidence="1 2" key="1">
    <citation type="journal article" date="2019" name="Emerg. Microbes Infect.">
        <title>Comprehensive subspecies identification of 175 nontuberculous mycobacteria species based on 7547 genomic profiles.</title>
        <authorList>
            <person name="Matsumoto Y."/>
            <person name="Kinjo T."/>
            <person name="Motooka D."/>
            <person name="Nabeya D."/>
            <person name="Jung N."/>
            <person name="Uechi K."/>
            <person name="Horii T."/>
            <person name="Iida T."/>
            <person name="Fujita J."/>
            <person name="Nakamura S."/>
        </authorList>
    </citation>
    <scope>NUCLEOTIDE SEQUENCE [LARGE SCALE GENOMIC DNA]</scope>
    <source>
        <strain evidence="1 2">JCM 17322</strain>
    </source>
</reference>
<comment type="caution">
    <text evidence="1">The sequence shown here is derived from an EMBL/GenBank/DDBJ whole genome shotgun (WGS) entry which is preliminary data.</text>
</comment>
<dbReference type="EMBL" id="BLKW01000002">
    <property type="protein sequence ID" value="GFG73595.1"/>
    <property type="molecule type" value="Genomic_DNA"/>
</dbReference>
<evidence type="ECO:0000313" key="2">
    <source>
        <dbReference type="Proteomes" id="UP000465361"/>
    </source>
</evidence>
<sequence>MANLEDWFAAARLTQAGPVTTIAAIPIIARTHRTTARMAPIPVLCHCDGRAAVKTECVGTR</sequence>
<gene>
    <name evidence="1" type="ORF">MBOT_09600</name>
</gene>
<accession>A0A7I9XUI2</accession>
<dbReference type="AlphaFoldDB" id="A0A7I9XUI2"/>
<keyword evidence="2" id="KW-1185">Reference proteome</keyword>
<evidence type="ECO:0000313" key="1">
    <source>
        <dbReference type="EMBL" id="GFG73595.1"/>
    </source>
</evidence>
<dbReference type="Proteomes" id="UP000465361">
    <property type="component" value="Unassembled WGS sequence"/>
</dbReference>
<organism evidence="1 2">
    <name type="scientific">Mycobacterium botniense</name>
    <dbReference type="NCBI Taxonomy" id="84962"/>
    <lineage>
        <taxon>Bacteria</taxon>
        <taxon>Bacillati</taxon>
        <taxon>Actinomycetota</taxon>
        <taxon>Actinomycetes</taxon>
        <taxon>Mycobacteriales</taxon>
        <taxon>Mycobacteriaceae</taxon>
        <taxon>Mycobacterium</taxon>
    </lineage>
</organism>